<protein>
    <submittedName>
        <fullName evidence="1">Uncharacterized protein</fullName>
    </submittedName>
</protein>
<name>A0AAQ4DDM4_AMBAM</name>
<evidence type="ECO:0000313" key="2">
    <source>
        <dbReference type="Proteomes" id="UP001321473"/>
    </source>
</evidence>
<dbReference type="AlphaFoldDB" id="A0AAQ4DDM4"/>
<dbReference type="Proteomes" id="UP001321473">
    <property type="component" value="Unassembled WGS sequence"/>
</dbReference>
<accession>A0AAQ4DDM4</accession>
<comment type="caution">
    <text evidence="1">The sequence shown here is derived from an EMBL/GenBank/DDBJ whole genome shotgun (WGS) entry which is preliminary data.</text>
</comment>
<evidence type="ECO:0000313" key="1">
    <source>
        <dbReference type="EMBL" id="KAK8760564.1"/>
    </source>
</evidence>
<reference evidence="1 2" key="1">
    <citation type="journal article" date="2023" name="Arcadia Sci">
        <title>De novo assembly of a long-read Amblyomma americanum tick genome.</title>
        <authorList>
            <person name="Chou S."/>
            <person name="Poskanzer K.E."/>
            <person name="Rollins M."/>
            <person name="Thuy-Boun P.S."/>
        </authorList>
    </citation>
    <scope>NUCLEOTIDE SEQUENCE [LARGE SCALE GENOMIC DNA]</scope>
    <source>
        <strain evidence="1">F_SG_1</strain>
        <tissue evidence="1">Salivary glands</tissue>
    </source>
</reference>
<gene>
    <name evidence="1" type="ORF">V5799_028172</name>
</gene>
<keyword evidence="2" id="KW-1185">Reference proteome</keyword>
<sequence>MRLLSVRFACFQRATYSHFFVFPPFLSPEEAGSIAAAFQWRRNVRHLCADVRVGKGGENSRELYLPAMRSSRILSLKLCIHSQSQRSILSRDMNRPMFTNKMVSP</sequence>
<proteinExistence type="predicted"/>
<organism evidence="1 2">
    <name type="scientific">Amblyomma americanum</name>
    <name type="common">Lone star tick</name>
    <dbReference type="NCBI Taxonomy" id="6943"/>
    <lineage>
        <taxon>Eukaryota</taxon>
        <taxon>Metazoa</taxon>
        <taxon>Ecdysozoa</taxon>
        <taxon>Arthropoda</taxon>
        <taxon>Chelicerata</taxon>
        <taxon>Arachnida</taxon>
        <taxon>Acari</taxon>
        <taxon>Parasitiformes</taxon>
        <taxon>Ixodida</taxon>
        <taxon>Ixodoidea</taxon>
        <taxon>Ixodidae</taxon>
        <taxon>Amblyomminae</taxon>
        <taxon>Amblyomma</taxon>
    </lineage>
</organism>
<dbReference type="EMBL" id="JARKHS020032193">
    <property type="protein sequence ID" value="KAK8760564.1"/>
    <property type="molecule type" value="Genomic_DNA"/>
</dbReference>